<feature type="compositionally biased region" description="Polar residues" evidence="1">
    <location>
        <begin position="1"/>
        <end position="22"/>
    </location>
</feature>
<gene>
    <name evidence="2" type="ORF">PCOR1329_LOCUS77767</name>
</gene>
<dbReference type="Proteomes" id="UP001189429">
    <property type="component" value="Unassembled WGS sequence"/>
</dbReference>
<keyword evidence="3" id="KW-1185">Reference proteome</keyword>
<evidence type="ECO:0000313" key="3">
    <source>
        <dbReference type="Proteomes" id="UP001189429"/>
    </source>
</evidence>
<reference evidence="2" key="1">
    <citation type="submission" date="2023-10" db="EMBL/GenBank/DDBJ databases">
        <authorList>
            <person name="Chen Y."/>
            <person name="Shah S."/>
            <person name="Dougan E. K."/>
            <person name="Thang M."/>
            <person name="Chan C."/>
        </authorList>
    </citation>
    <scope>NUCLEOTIDE SEQUENCE [LARGE SCALE GENOMIC DNA]</scope>
</reference>
<protein>
    <submittedName>
        <fullName evidence="2">Uncharacterized protein</fullName>
    </submittedName>
</protein>
<feature type="region of interest" description="Disordered" evidence="1">
    <location>
        <begin position="1"/>
        <end position="51"/>
    </location>
</feature>
<evidence type="ECO:0000313" key="2">
    <source>
        <dbReference type="EMBL" id="CAK0900516.1"/>
    </source>
</evidence>
<feature type="compositionally biased region" description="Low complexity" evidence="1">
    <location>
        <begin position="359"/>
        <end position="377"/>
    </location>
</feature>
<evidence type="ECO:0000256" key="1">
    <source>
        <dbReference type="SAM" id="MobiDB-lite"/>
    </source>
</evidence>
<feature type="compositionally biased region" description="Low complexity" evidence="1">
    <location>
        <begin position="23"/>
        <end position="34"/>
    </location>
</feature>
<organism evidence="2 3">
    <name type="scientific">Prorocentrum cordatum</name>
    <dbReference type="NCBI Taxonomy" id="2364126"/>
    <lineage>
        <taxon>Eukaryota</taxon>
        <taxon>Sar</taxon>
        <taxon>Alveolata</taxon>
        <taxon>Dinophyceae</taxon>
        <taxon>Prorocentrales</taxon>
        <taxon>Prorocentraceae</taxon>
        <taxon>Prorocentrum</taxon>
    </lineage>
</organism>
<proteinExistence type="predicted"/>
<comment type="caution">
    <text evidence="2">The sequence shown here is derived from an EMBL/GenBank/DDBJ whole genome shotgun (WGS) entry which is preliminary data.</text>
</comment>
<name>A0ABN9XQR5_9DINO</name>
<sequence>MTVSRRPSSGISACTVGPSRSCTGTGTEAEAEAAVRGSPAPRPLEGGRARWKSKCARIRRRGEIRNGLGPEASSSIAEAFAWTAGQAGALRGTTGTHSGKDCLVPSLPVKCSLASARSAESVSFAANSKLSGTSTALCAIGTWHSRFRNKGRGVSFRGGLKWRVLEGPDPLPFITNSGVLDLKRLDGEALRRLREARGQQRIHPARADVDEGTELLERTNGALELLAHLQVADLDAAASRGLGSRLSGDHLVSRGVDIDDDQTLELVATLVLCAVLHQARRKQRLERGSNLDESFEIHDLSAFPSITSPSEKSPASFFEETARCRLDGSAWMILRPVSSCARLNRSLSLSSSDTEYNASCSAPKSTKTPKSMPPDTLLSTVSPTLSSLRDVVSSSCWPFRTLVDLTSSWLPAVSDSTSKRLVISSPSSCSDSGFERLFSRMSASRMAPTSMLRPPAVFLVIVPETCAPRGKAEIGAPAWVNTEILLVATSMVTMVMSATSPTVHSLACLPTNESGQSTETVILASKKTPNFVVL</sequence>
<feature type="region of interest" description="Disordered" evidence="1">
    <location>
        <begin position="353"/>
        <end position="377"/>
    </location>
</feature>
<dbReference type="EMBL" id="CAUYUJ010020791">
    <property type="protein sequence ID" value="CAK0900516.1"/>
    <property type="molecule type" value="Genomic_DNA"/>
</dbReference>
<accession>A0ABN9XQR5</accession>